<keyword evidence="2" id="KW-1185">Reference proteome</keyword>
<sequence length="66" mass="7536">MNEEQKVDYYHRIIPIADTTDECVFVVPTAILNQANLHVGDEFIAVPRQNGLVIKKLKQKARSKVE</sequence>
<organism evidence="1 2">
    <name type="scientific">Gordoniibacillus kamchatkensis</name>
    <dbReference type="NCBI Taxonomy" id="1590651"/>
    <lineage>
        <taxon>Bacteria</taxon>
        <taxon>Bacillati</taxon>
        <taxon>Bacillota</taxon>
        <taxon>Bacilli</taxon>
        <taxon>Bacillales</taxon>
        <taxon>Paenibacillaceae</taxon>
        <taxon>Gordoniibacillus</taxon>
    </lineage>
</organism>
<dbReference type="RefSeq" id="WP_041050643.1">
    <property type="nucleotide sequence ID" value="NZ_JXAK01000054.1"/>
</dbReference>
<dbReference type="InterPro" id="IPR037914">
    <property type="entry name" value="SpoVT-AbrB_sf"/>
</dbReference>
<name>A0ABR5ACI6_9BACL</name>
<dbReference type="EMBL" id="JXAK01000054">
    <property type="protein sequence ID" value="KIL38675.1"/>
    <property type="molecule type" value="Genomic_DNA"/>
</dbReference>
<dbReference type="Proteomes" id="UP000031967">
    <property type="component" value="Unassembled WGS sequence"/>
</dbReference>
<evidence type="ECO:0008006" key="3">
    <source>
        <dbReference type="Google" id="ProtNLM"/>
    </source>
</evidence>
<dbReference type="SUPFAM" id="SSF89447">
    <property type="entry name" value="AbrB/MazE/MraZ-like"/>
    <property type="match status" value="1"/>
</dbReference>
<comment type="caution">
    <text evidence="1">The sequence shown here is derived from an EMBL/GenBank/DDBJ whole genome shotgun (WGS) entry which is preliminary data.</text>
</comment>
<accession>A0ABR5ACI6</accession>
<protein>
    <recommendedName>
        <fullName evidence="3">AbrB family transcriptional regulator</fullName>
    </recommendedName>
</protein>
<reference evidence="1 2" key="1">
    <citation type="submission" date="2014-12" db="EMBL/GenBank/DDBJ databases">
        <title>Draft genome sequence of Paenibacillus kamchatkensis strain B-2647.</title>
        <authorList>
            <person name="Karlyshev A.V."/>
            <person name="Kudryashova E.B."/>
        </authorList>
    </citation>
    <scope>NUCLEOTIDE SEQUENCE [LARGE SCALE GENOMIC DNA]</scope>
    <source>
        <strain evidence="1 2">VKM B-2647</strain>
    </source>
</reference>
<gene>
    <name evidence="1" type="ORF">SD70_24810</name>
</gene>
<proteinExistence type="predicted"/>
<evidence type="ECO:0000313" key="1">
    <source>
        <dbReference type="EMBL" id="KIL38675.1"/>
    </source>
</evidence>
<evidence type="ECO:0000313" key="2">
    <source>
        <dbReference type="Proteomes" id="UP000031967"/>
    </source>
</evidence>